<dbReference type="AlphaFoldDB" id="A0A0G0Q0H0"/>
<dbReference type="SMART" id="SM00448">
    <property type="entry name" value="REC"/>
    <property type="match status" value="1"/>
</dbReference>
<dbReference type="SUPFAM" id="SSF52172">
    <property type="entry name" value="CheY-like"/>
    <property type="match status" value="1"/>
</dbReference>
<accession>A0A0G0Q0H0</accession>
<evidence type="ECO:0000256" key="1">
    <source>
        <dbReference type="ARBA" id="ARBA00022553"/>
    </source>
</evidence>
<dbReference type="InterPro" id="IPR050595">
    <property type="entry name" value="Bact_response_regulator"/>
</dbReference>
<protein>
    <submittedName>
        <fullName evidence="4">Two-component hybrid sensor and regulator</fullName>
    </submittedName>
</protein>
<feature type="modified residue" description="4-aspartylphosphate" evidence="2">
    <location>
        <position position="52"/>
    </location>
</feature>
<dbReference type="STRING" id="1618345.UT18_C0003G0015"/>
<evidence type="ECO:0000256" key="2">
    <source>
        <dbReference type="PROSITE-ProRule" id="PRU00169"/>
    </source>
</evidence>
<evidence type="ECO:0000259" key="3">
    <source>
        <dbReference type="PROSITE" id="PS50110"/>
    </source>
</evidence>
<sequence>MAKVLLVESDEGTRYLYKVAIAFQKIEVQEAENLDQAIELLKRDSYDLVLLDIMTADFDNLNIFDELKKAKDGIPVVIVSDLKNSSAMKHASILGACDYLVKSENTIGDIIKRVRSIVDDKAKT</sequence>
<dbReference type="PANTHER" id="PTHR44591:SF3">
    <property type="entry name" value="RESPONSE REGULATORY DOMAIN-CONTAINING PROTEIN"/>
    <property type="match status" value="1"/>
</dbReference>
<name>A0A0G0Q0H0_UNCC2</name>
<dbReference type="Gene3D" id="3.40.50.2300">
    <property type="match status" value="1"/>
</dbReference>
<dbReference type="CDD" id="cd00156">
    <property type="entry name" value="REC"/>
    <property type="match status" value="1"/>
</dbReference>
<feature type="domain" description="Response regulatory" evidence="3">
    <location>
        <begin position="3"/>
        <end position="117"/>
    </location>
</feature>
<dbReference type="Proteomes" id="UP000034207">
    <property type="component" value="Unassembled WGS sequence"/>
</dbReference>
<dbReference type="InterPro" id="IPR001789">
    <property type="entry name" value="Sig_transdc_resp-reg_receiver"/>
</dbReference>
<evidence type="ECO:0000313" key="5">
    <source>
        <dbReference type="Proteomes" id="UP000034207"/>
    </source>
</evidence>
<dbReference type="GO" id="GO:0000160">
    <property type="term" value="P:phosphorelay signal transduction system"/>
    <property type="evidence" value="ECO:0007669"/>
    <property type="project" value="InterPro"/>
</dbReference>
<dbReference type="Pfam" id="PF00072">
    <property type="entry name" value="Response_reg"/>
    <property type="match status" value="1"/>
</dbReference>
<keyword evidence="1 2" id="KW-0597">Phosphoprotein</keyword>
<comment type="caution">
    <text evidence="4">The sequence shown here is derived from an EMBL/GenBank/DDBJ whole genome shotgun (WGS) entry which is preliminary data.</text>
</comment>
<dbReference type="PROSITE" id="PS50110">
    <property type="entry name" value="RESPONSE_REGULATORY"/>
    <property type="match status" value="1"/>
</dbReference>
<dbReference type="EMBL" id="LBVV01000003">
    <property type="protein sequence ID" value="KKQ95156.1"/>
    <property type="molecule type" value="Genomic_DNA"/>
</dbReference>
<gene>
    <name evidence="4" type="ORF">UT18_C0003G0015</name>
</gene>
<evidence type="ECO:0000313" key="4">
    <source>
        <dbReference type="EMBL" id="KKQ95156.1"/>
    </source>
</evidence>
<reference evidence="4 5" key="1">
    <citation type="journal article" date="2015" name="Nature">
        <title>rRNA introns, odd ribosomes, and small enigmatic genomes across a large radiation of phyla.</title>
        <authorList>
            <person name="Brown C.T."/>
            <person name="Hug L.A."/>
            <person name="Thomas B.C."/>
            <person name="Sharon I."/>
            <person name="Castelle C.J."/>
            <person name="Singh A."/>
            <person name="Wilkins M.J."/>
            <person name="Williams K.H."/>
            <person name="Banfield J.F."/>
        </authorList>
    </citation>
    <scope>NUCLEOTIDE SEQUENCE [LARGE SCALE GENOMIC DNA]</scope>
</reference>
<dbReference type="PANTHER" id="PTHR44591">
    <property type="entry name" value="STRESS RESPONSE REGULATOR PROTEIN 1"/>
    <property type="match status" value="1"/>
</dbReference>
<proteinExistence type="predicted"/>
<organism evidence="4 5">
    <name type="scientific">candidate division CPR2 bacterium GW2011_GWC2_39_10</name>
    <dbReference type="NCBI Taxonomy" id="1618345"/>
    <lineage>
        <taxon>Bacteria</taxon>
        <taxon>Bacteria division CPR2</taxon>
    </lineage>
</organism>
<dbReference type="InterPro" id="IPR011006">
    <property type="entry name" value="CheY-like_superfamily"/>
</dbReference>